<reference evidence="1" key="3">
    <citation type="journal article" date="2017" name="Nature">
        <title>Genome sequence of the progenitor of the wheat D genome Aegilops tauschii.</title>
        <authorList>
            <person name="Luo M.C."/>
            <person name="Gu Y.Q."/>
            <person name="Puiu D."/>
            <person name="Wang H."/>
            <person name="Twardziok S.O."/>
            <person name="Deal K.R."/>
            <person name="Huo N."/>
            <person name="Zhu T."/>
            <person name="Wang L."/>
            <person name="Wang Y."/>
            <person name="McGuire P.E."/>
            <person name="Liu S."/>
            <person name="Long H."/>
            <person name="Ramasamy R.K."/>
            <person name="Rodriguez J.C."/>
            <person name="Van S.L."/>
            <person name="Yuan L."/>
            <person name="Wang Z."/>
            <person name="Xia Z."/>
            <person name="Xiao L."/>
            <person name="Anderson O.D."/>
            <person name="Ouyang S."/>
            <person name="Liang Y."/>
            <person name="Zimin A.V."/>
            <person name="Pertea G."/>
            <person name="Qi P."/>
            <person name="Bennetzen J.L."/>
            <person name="Dai X."/>
            <person name="Dawson M.W."/>
            <person name="Muller H.G."/>
            <person name="Kugler K."/>
            <person name="Rivarola-Duarte L."/>
            <person name="Spannagl M."/>
            <person name="Mayer K.F.X."/>
            <person name="Lu F.H."/>
            <person name="Bevan M.W."/>
            <person name="Leroy P."/>
            <person name="Li P."/>
            <person name="You F.M."/>
            <person name="Sun Q."/>
            <person name="Liu Z."/>
            <person name="Lyons E."/>
            <person name="Wicker T."/>
            <person name="Salzberg S.L."/>
            <person name="Devos K.M."/>
            <person name="Dvorak J."/>
        </authorList>
    </citation>
    <scope>NUCLEOTIDE SEQUENCE [LARGE SCALE GENOMIC DNA]</scope>
    <source>
        <strain evidence="1">cv. AL8/78</strain>
    </source>
</reference>
<dbReference type="Gramene" id="AET5Gv20688200.22">
    <property type="protein sequence ID" value="AET5Gv20688200.22"/>
    <property type="gene ID" value="AET5Gv20688200"/>
</dbReference>
<accession>A0A453LAG9</accession>
<protein>
    <submittedName>
        <fullName evidence="1">Uncharacterized protein</fullName>
    </submittedName>
</protein>
<reference evidence="2" key="1">
    <citation type="journal article" date="2014" name="Science">
        <title>Ancient hybridizations among the ancestral genomes of bread wheat.</title>
        <authorList>
            <consortium name="International Wheat Genome Sequencing Consortium,"/>
            <person name="Marcussen T."/>
            <person name="Sandve S.R."/>
            <person name="Heier L."/>
            <person name="Spannagl M."/>
            <person name="Pfeifer M."/>
            <person name="Jakobsen K.S."/>
            <person name="Wulff B.B."/>
            <person name="Steuernagel B."/>
            <person name="Mayer K.F."/>
            <person name="Olsen O.A."/>
        </authorList>
    </citation>
    <scope>NUCLEOTIDE SEQUENCE [LARGE SCALE GENOMIC DNA]</scope>
    <source>
        <strain evidence="2">cv. AL8/78</strain>
    </source>
</reference>
<sequence>MVPSLNFLPSFLVHRMGSLSVMLLDKQFRSSQSVCLCATLHAYSLLPLDRWIMEGCFLKLIQRNKTNKLVNLLRQW</sequence>
<evidence type="ECO:0000313" key="2">
    <source>
        <dbReference type="Proteomes" id="UP000015105"/>
    </source>
</evidence>
<keyword evidence="2" id="KW-1185">Reference proteome</keyword>
<dbReference type="EnsemblPlants" id="AET5Gv20688200.22">
    <property type="protein sequence ID" value="AET5Gv20688200.22"/>
    <property type="gene ID" value="AET5Gv20688200"/>
</dbReference>
<dbReference type="Proteomes" id="UP000015105">
    <property type="component" value="Chromosome 5D"/>
</dbReference>
<proteinExistence type="predicted"/>
<evidence type="ECO:0000313" key="1">
    <source>
        <dbReference type="EnsemblPlants" id="AET5Gv20688200.22"/>
    </source>
</evidence>
<name>A0A453LAG9_AEGTS</name>
<organism evidence="1 2">
    <name type="scientific">Aegilops tauschii subsp. strangulata</name>
    <name type="common">Goatgrass</name>
    <dbReference type="NCBI Taxonomy" id="200361"/>
    <lineage>
        <taxon>Eukaryota</taxon>
        <taxon>Viridiplantae</taxon>
        <taxon>Streptophyta</taxon>
        <taxon>Embryophyta</taxon>
        <taxon>Tracheophyta</taxon>
        <taxon>Spermatophyta</taxon>
        <taxon>Magnoliopsida</taxon>
        <taxon>Liliopsida</taxon>
        <taxon>Poales</taxon>
        <taxon>Poaceae</taxon>
        <taxon>BOP clade</taxon>
        <taxon>Pooideae</taxon>
        <taxon>Triticodae</taxon>
        <taxon>Triticeae</taxon>
        <taxon>Triticinae</taxon>
        <taxon>Aegilops</taxon>
    </lineage>
</organism>
<reference evidence="1" key="4">
    <citation type="submission" date="2019-03" db="UniProtKB">
        <authorList>
            <consortium name="EnsemblPlants"/>
        </authorList>
    </citation>
    <scope>IDENTIFICATION</scope>
</reference>
<reference evidence="2" key="2">
    <citation type="journal article" date="2017" name="Nat. Plants">
        <title>The Aegilops tauschii genome reveals multiple impacts of transposons.</title>
        <authorList>
            <person name="Zhao G."/>
            <person name="Zou C."/>
            <person name="Li K."/>
            <person name="Wang K."/>
            <person name="Li T."/>
            <person name="Gao L."/>
            <person name="Zhang X."/>
            <person name="Wang H."/>
            <person name="Yang Z."/>
            <person name="Liu X."/>
            <person name="Jiang W."/>
            <person name="Mao L."/>
            <person name="Kong X."/>
            <person name="Jiao Y."/>
            <person name="Jia J."/>
        </authorList>
    </citation>
    <scope>NUCLEOTIDE SEQUENCE [LARGE SCALE GENOMIC DNA]</scope>
    <source>
        <strain evidence="2">cv. AL8/78</strain>
    </source>
</reference>
<reference evidence="1" key="5">
    <citation type="journal article" date="2021" name="G3 (Bethesda)">
        <title>Aegilops tauschii genome assembly Aet v5.0 features greater sequence contiguity and improved annotation.</title>
        <authorList>
            <person name="Wang L."/>
            <person name="Zhu T."/>
            <person name="Rodriguez J.C."/>
            <person name="Deal K.R."/>
            <person name="Dubcovsky J."/>
            <person name="McGuire P.E."/>
            <person name="Lux T."/>
            <person name="Spannagl M."/>
            <person name="Mayer K.F.X."/>
            <person name="Baldrich P."/>
            <person name="Meyers B.C."/>
            <person name="Huo N."/>
            <person name="Gu Y.Q."/>
            <person name="Zhou H."/>
            <person name="Devos K.M."/>
            <person name="Bennetzen J.L."/>
            <person name="Unver T."/>
            <person name="Budak H."/>
            <person name="Gulick P.J."/>
            <person name="Galiba G."/>
            <person name="Kalapos B."/>
            <person name="Nelson D.R."/>
            <person name="Li P."/>
            <person name="You F.M."/>
            <person name="Luo M.C."/>
            <person name="Dvorak J."/>
        </authorList>
    </citation>
    <scope>NUCLEOTIDE SEQUENCE [LARGE SCALE GENOMIC DNA]</scope>
    <source>
        <strain evidence="1">cv. AL8/78</strain>
    </source>
</reference>
<dbReference type="AlphaFoldDB" id="A0A453LAG9"/>